<organism evidence="1">
    <name type="scientific">marine sediment metagenome</name>
    <dbReference type="NCBI Taxonomy" id="412755"/>
    <lineage>
        <taxon>unclassified sequences</taxon>
        <taxon>metagenomes</taxon>
        <taxon>ecological metagenomes</taxon>
    </lineage>
</organism>
<comment type="caution">
    <text evidence="1">The sequence shown here is derived from an EMBL/GenBank/DDBJ whole genome shotgun (WGS) entry which is preliminary data.</text>
</comment>
<protein>
    <recommendedName>
        <fullName evidence="2">Cupin 2 conserved barrel domain-containing protein</fullName>
    </recommendedName>
</protein>
<name>X0V388_9ZZZZ</name>
<gene>
    <name evidence="1" type="ORF">S01H1_35594</name>
</gene>
<dbReference type="SUPFAM" id="SSF51182">
    <property type="entry name" value="RmlC-like cupins"/>
    <property type="match status" value="1"/>
</dbReference>
<dbReference type="InterPro" id="IPR011051">
    <property type="entry name" value="RmlC_Cupin_sf"/>
</dbReference>
<evidence type="ECO:0000313" key="1">
    <source>
        <dbReference type="EMBL" id="GAG12594.1"/>
    </source>
</evidence>
<dbReference type="InterPro" id="IPR014710">
    <property type="entry name" value="RmlC-like_jellyroll"/>
</dbReference>
<dbReference type="EMBL" id="BARS01022247">
    <property type="protein sequence ID" value="GAG12594.1"/>
    <property type="molecule type" value="Genomic_DNA"/>
</dbReference>
<dbReference type="AlphaFoldDB" id="X0V388"/>
<sequence length="88" mass="9828">MVGVALVKRGFIAQLHRHSEAENYYFIFGMGRMQVGDKVSVVTSPQKIKIAGNVPHAMTPLSSYVVLAYTFRKGPFSSIVYDYLDSKI</sequence>
<reference evidence="1" key="1">
    <citation type="journal article" date="2014" name="Front. Microbiol.">
        <title>High frequency of phylogenetically diverse reductive dehalogenase-homologous genes in deep subseafloor sedimentary metagenomes.</title>
        <authorList>
            <person name="Kawai M."/>
            <person name="Futagami T."/>
            <person name="Toyoda A."/>
            <person name="Takaki Y."/>
            <person name="Nishi S."/>
            <person name="Hori S."/>
            <person name="Arai W."/>
            <person name="Tsubouchi T."/>
            <person name="Morono Y."/>
            <person name="Uchiyama I."/>
            <person name="Ito T."/>
            <person name="Fujiyama A."/>
            <person name="Inagaki F."/>
            <person name="Takami H."/>
        </authorList>
    </citation>
    <scope>NUCLEOTIDE SEQUENCE</scope>
    <source>
        <strain evidence="1">Expedition CK06-06</strain>
    </source>
</reference>
<dbReference type="Gene3D" id="2.60.120.10">
    <property type="entry name" value="Jelly Rolls"/>
    <property type="match status" value="1"/>
</dbReference>
<accession>X0V388</accession>
<proteinExistence type="predicted"/>
<evidence type="ECO:0008006" key="2">
    <source>
        <dbReference type="Google" id="ProtNLM"/>
    </source>
</evidence>